<dbReference type="Pfam" id="PF09940">
    <property type="entry name" value="DUF2172"/>
    <property type="match status" value="1"/>
</dbReference>
<keyword evidence="6" id="KW-1185">Reference proteome</keyword>
<sequence>MNITDLKTVLDPQAIGEDLHRFATTLYPICRSITGDGFRETLRQIEQFIPLKRYEVPTGTQVFDWTVPREWNIRDAYVKNSKGERVIDFKQHNLHVVNYSVPVHETMSLEALKPHLFSLPEHPDWIPYRTSYYKDTWGFCLTHQQLLDLPEDQYEVCIDSTLDAGNLTYGEYYLPGEVEDEVLVSCHACHPSLANDNLSGIAIAVYLAKALSEVARRYSYRFIFIPATIGSITWLSQNEDQVHRIKHGLVLSCLGDPGKSTYKKSRQGNAEVDRAVTHVLSHSEQDHNIIDFLPYGYDERQFCSPGFNLPVGCFMRSPNSKFPEYHTSADNLDFIQSECLADSFVKCLGVLSVLEHNKIYVNQNPKCEPQLGKRGLYRSIGGSSGTGLNELALLWTLNLSDGQHSLLDIAERSGFKFDVIKQVADALIETHLLKESAN</sequence>
<dbReference type="InterPro" id="IPR036388">
    <property type="entry name" value="WH-like_DNA-bd_sf"/>
</dbReference>
<dbReference type="Pfam" id="PF16254">
    <property type="entry name" value="DUF4910"/>
    <property type="match status" value="1"/>
</dbReference>
<name>A0A1Z4JF05_LEPBY</name>
<evidence type="ECO:0000256" key="1">
    <source>
        <dbReference type="PIRSR" id="PIRSR015244-50"/>
    </source>
</evidence>
<dbReference type="SUPFAM" id="SSF53187">
    <property type="entry name" value="Zn-dependent exopeptidases"/>
    <property type="match status" value="1"/>
</dbReference>
<dbReference type="InterPro" id="IPR012353">
    <property type="entry name" value="UCP015244"/>
</dbReference>
<feature type="binding site" evidence="1">
    <location>
        <position position="190"/>
    </location>
    <ligand>
        <name>Zn(2+)</name>
        <dbReference type="ChEBI" id="CHEBI:29105"/>
    </ligand>
</feature>
<organism evidence="5 6">
    <name type="scientific">Leptolyngbya boryana NIES-2135</name>
    <dbReference type="NCBI Taxonomy" id="1973484"/>
    <lineage>
        <taxon>Bacteria</taxon>
        <taxon>Bacillati</taxon>
        <taxon>Cyanobacteriota</taxon>
        <taxon>Cyanophyceae</taxon>
        <taxon>Leptolyngbyales</taxon>
        <taxon>Leptolyngbyaceae</taxon>
        <taxon>Leptolyngbya group</taxon>
        <taxon>Leptolyngbya</taxon>
    </lineage>
</organism>
<keyword evidence="1" id="KW-0479">Metal-binding</keyword>
<accession>A0A1Z4JF05</accession>
<comment type="cofactor">
    <cofactor evidence="1">
        <name>Zn(2+)</name>
        <dbReference type="ChEBI" id="CHEBI:29105"/>
    </cofactor>
    <text evidence="1">Binds 1 zinc ion per subunit.</text>
</comment>
<evidence type="ECO:0000313" key="6">
    <source>
        <dbReference type="Proteomes" id="UP000217895"/>
    </source>
</evidence>
<keyword evidence="1" id="KW-0862">Zinc</keyword>
<gene>
    <name evidence="5" type="ORF">NIES2135_18780</name>
</gene>
<dbReference type="PIRSF" id="PIRSF015244">
    <property type="entry name" value="UCP015244"/>
    <property type="match status" value="1"/>
</dbReference>
<protein>
    <recommendedName>
        <fullName evidence="7">Peptidase M28</fullName>
    </recommendedName>
</protein>
<dbReference type="GO" id="GO:0046872">
    <property type="term" value="F:metal ion binding"/>
    <property type="evidence" value="ECO:0007669"/>
    <property type="project" value="UniProtKB-KW"/>
</dbReference>
<dbReference type="Gene3D" id="3.50.30.90">
    <property type="match status" value="1"/>
</dbReference>
<reference evidence="5 6" key="1">
    <citation type="submission" date="2017-06" db="EMBL/GenBank/DDBJ databases">
        <title>Genome sequencing of cyanobaciteial culture collection at National Institute for Environmental Studies (NIES).</title>
        <authorList>
            <person name="Hirose Y."/>
            <person name="Shimura Y."/>
            <person name="Fujisawa T."/>
            <person name="Nakamura Y."/>
            <person name="Kawachi M."/>
        </authorList>
    </citation>
    <scope>NUCLEOTIDE SEQUENCE [LARGE SCALE GENOMIC DNA]</scope>
    <source>
        <strain evidence="5 6">NIES-2135</strain>
    </source>
</reference>
<dbReference type="AlphaFoldDB" id="A0A1Z4JF05"/>
<evidence type="ECO:0000259" key="2">
    <source>
        <dbReference type="Pfam" id="PF09940"/>
    </source>
</evidence>
<dbReference type="EMBL" id="AP018203">
    <property type="protein sequence ID" value="BAY55057.1"/>
    <property type="molecule type" value="Genomic_DNA"/>
</dbReference>
<feature type="binding site" evidence="1">
    <location>
        <position position="196"/>
    </location>
    <ligand>
        <name>Zn(2+)</name>
        <dbReference type="ChEBI" id="CHEBI:29105"/>
    </ligand>
</feature>
<evidence type="ECO:0000313" key="5">
    <source>
        <dbReference type="EMBL" id="BAY55057.1"/>
    </source>
</evidence>
<dbReference type="CDD" id="cd05644">
    <property type="entry name" value="M28_like"/>
    <property type="match status" value="1"/>
</dbReference>
<proteinExistence type="predicted"/>
<dbReference type="Proteomes" id="UP000217895">
    <property type="component" value="Chromosome"/>
</dbReference>
<dbReference type="InterPro" id="IPR032589">
    <property type="entry name" value="DUF4910"/>
</dbReference>
<evidence type="ECO:0000259" key="4">
    <source>
        <dbReference type="Pfam" id="PF16254"/>
    </source>
</evidence>
<dbReference type="Pfam" id="PF16221">
    <property type="entry name" value="HTH_47"/>
    <property type="match status" value="1"/>
</dbReference>
<feature type="domain" description="DUF2172" evidence="2">
    <location>
        <begin position="70"/>
        <end position="161"/>
    </location>
</feature>
<feature type="domain" description="DUF4910" evidence="4">
    <location>
        <begin position="20"/>
        <end position="357"/>
    </location>
</feature>
<feature type="binding site" evidence="1">
    <location>
        <position position="326"/>
    </location>
    <ligand>
        <name>Zn(2+)</name>
        <dbReference type="ChEBI" id="CHEBI:29105"/>
    </ligand>
</feature>
<evidence type="ECO:0008006" key="7">
    <source>
        <dbReference type="Google" id="ProtNLM"/>
    </source>
</evidence>
<dbReference type="InterPro" id="IPR032610">
    <property type="entry name" value="DUF2172"/>
</dbReference>
<dbReference type="Gene3D" id="1.10.10.10">
    <property type="entry name" value="Winged helix-like DNA-binding domain superfamily/Winged helix DNA-binding domain"/>
    <property type="match status" value="1"/>
</dbReference>
<evidence type="ECO:0000259" key="3">
    <source>
        <dbReference type="Pfam" id="PF16221"/>
    </source>
</evidence>
<feature type="domain" description="UCP01524 winged helix-turn-helix" evidence="3">
    <location>
        <begin position="359"/>
        <end position="434"/>
    </location>
</feature>
<dbReference type="InterPro" id="IPR032622">
    <property type="entry name" value="UCP01524_HTH"/>
</dbReference>
<dbReference type="Gene3D" id="3.40.630.10">
    <property type="entry name" value="Zn peptidases"/>
    <property type="match status" value="1"/>
</dbReference>